<evidence type="ECO:0000256" key="10">
    <source>
        <dbReference type="PROSITE-ProRule" id="PRU00221"/>
    </source>
</evidence>
<keyword evidence="9" id="KW-0458">Lysosome</keyword>
<dbReference type="PROSITE" id="PS50082">
    <property type="entry name" value="WD_REPEATS_2"/>
    <property type="match status" value="3"/>
</dbReference>
<dbReference type="SUPFAM" id="SSF50998">
    <property type="entry name" value="Quinoprotein alcohol dehydrogenase-like"/>
    <property type="match status" value="1"/>
</dbReference>
<dbReference type="GO" id="GO:0031932">
    <property type="term" value="C:TORC2 complex"/>
    <property type="evidence" value="ECO:0007669"/>
    <property type="project" value="UniProtKB-UniRule"/>
</dbReference>
<comment type="subcellular location">
    <subcellularLocation>
        <location evidence="1 11">Cytoplasm</location>
    </subcellularLocation>
    <subcellularLocation>
        <location evidence="2">Lysosome membrane</location>
    </subcellularLocation>
</comment>
<dbReference type="InterPro" id="IPR056880">
    <property type="entry name" value="OB_MEIOB_N"/>
</dbReference>
<evidence type="ECO:0000256" key="1">
    <source>
        <dbReference type="ARBA" id="ARBA00004496"/>
    </source>
</evidence>
<comment type="similarity">
    <text evidence="3 11">Belongs to the WD repeat LST8 family.</text>
</comment>
<dbReference type="InterPro" id="IPR001680">
    <property type="entry name" value="WD40_rpt"/>
</dbReference>
<keyword evidence="14" id="KW-1185">Reference proteome</keyword>
<dbReference type="EMBL" id="JAUYZG010000020">
    <property type="protein sequence ID" value="KAK2876573.1"/>
    <property type="molecule type" value="Genomic_DNA"/>
</dbReference>
<dbReference type="InterPro" id="IPR011047">
    <property type="entry name" value="Quinoprotein_ADH-like_sf"/>
</dbReference>
<dbReference type="InterPro" id="IPR015943">
    <property type="entry name" value="WD40/YVTN_repeat-like_dom_sf"/>
</dbReference>
<dbReference type="Gene3D" id="2.40.50.140">
    <property type="entry name" value="Nucleic acid-binding proteins"/>
    <property type="match status" value="3"/>
</dbReference>
<evidence type="ECO:0000259" key="12">
    <source>
        <dbReference type="Pfam" id="PF24903"/>
    </source>
</evidence>
<dbReference type="Pfam" id="PF24903">
    <property type="entry name" value="OB_MEIOB_N"/>
    <property type="match status" value="1"/>
</dbReference>
<dbReference type="GO" id="GO:0005765">
    <property type="term" value="C:lysosomal membrane"/>
    <property type="evidence" value="ECO:0007669"/>
    <property type="project" value="UniProtKB-SubCell"/>
</dbReference>
<dbReference type="GO" id="GO:0031929">
    <property type="term" value="P:TOR signaling"/>
    <property type="evidence" value="ECO:0007669"/>
    <property type="project" value="UniProtKB-UniRule"/>
</dbReference>
<reference evidence="13" key="1">
    <citation type="submission" date="2023-08" db="EMBL/GenBank/DDBJ databases">
        <title>Chromosome-level Genome Assembly of mud carp (Cirrhinus molitorella).</title>
        <authorList>
            <person name="Liu H."/>
        </authorList>
    </citation>
    <scope>NUCLEOTIDE SEQUENCE</scope>
    <source>
        <strain evidence="13">Prfri</strain>
        <tissue evidence="13">Muscle</tissue>
    </source>
</reference>
<evidence type="ECO:0000256" key="3">
    <source>
        <dbReference type="ARBA" id="ARBA00009890"/>
    </source>
</evidence>
<evidence type="ECO:0000256" key="11">
    <source>
        <dbReference type="RuleBase" id="RU369068"/>
    </source>
</evidence>
<keyword evidence="8" id="KW-0472">Membrane</keyword>
<keyword evidence="6 10" id="KW-0853">WD repeat</keyword>
<dbReference type="AlphaFoldDB" id="A0AA88TD08"/>
<dbReference type="PANTHER" id="PTHR19842:SF0">
    <property type="entry name" value="TARGET OF RAPAMYCIN COMPLEX SUBUNIT LST8"/>
    <property type="match status" value="1"/>
</dbReference>
<evidence type="ECO:0000256" key="2">
    <source>
        <dbReference type="ARBA" id="ARBA00004656"/>
    </source>
</evidence>
<feature type="repeat" description="WD" evidence="10">
    <location>
        <begin position="738"/>
        <end position="779"/>
    </location>
</feature>
<feature type="domain" description="MEIOB-like N-terminal" evidence="12">
    <location>
        <begin position="46"/>
        <end position="183"/>
    </location>
</feature>
<dbReference type="SUPFAM" id="SSF50249">
    <property type="entry name" value="Nucleic acid-binding proteins"/>
    <property type="match status" value="2"/>
</dbReference>
<evidence type="ECO:0000313" key="14">
    <source>
        <dbReference type="Proteomes" id="UP001187343"/>
    </source>
</evidence>
<organism evidence="13 14">
    <name type="scientific">Cirrhinus molitorella</name>
    <name type="common">mud carp</name>
    <dbReference type="NCBI Taxonomy" id="172907"/>
    <lineage>
        <taxon>Eukaryota</taxon>
        <taxon>Metazoa</taxon>
        <taxon>Chordata</taxon>
        <taxon>Craniata</taxon>
        <taxon>Vertebrata</taxon>
        <taxon>Euteleostomi</taxon>
        <taxon>Actinopterygii</taxon>
        <taxon>Neopterygii</taxon>
        <taxon>Teleostei</taxon>
        <taxon>Ostariophysi</taxon>
        <taxon>Cypriniformes</taxon>
        <taxon>Cyprinidae</taxon>
        <taxon>Labeoninae</taxon>
        <taxon>Labeonini</taxon>
        <taxon>Cirrhinus</taxon>
    </lineage>
</organism>
<dbReference type="FunFam" id="2.40.50.140:FF:000239">
    <property type="entry name" value="Meiosis specific with OB domains"/>
    <property type="match status" value="1"/>
</dbReference>
<sequence length="848" mass="94662">MTLLLVSNVNSHISNLETRRLLHLLHSTLQGANEISHGMKMMYNTRNYVPISDLNVNITHSKVVGVIIGKTDSRGFPDRKNAGTERFTFSFTIKDSPEHFINVSAWGNEDYVQGLSSRFQIGDCVVIENPLVVTKDYEKEEKFSPSTPSTYRLLVTETHSSIRICSDLETEARILPLFHMPIKDSRDFYSLGDITANGQSLDGHIINILAAVQSIGEEKFFSKSDGRNGQRLEIKLFDDTGMGFPFVCWDKETIRLVQTLTQRETVLFIADARITFDTFRNCMIATATSKTIITLNPDTAEANQLYTRTREILEAGGLDDQEILSGDDVQLDSISDVLTVKQLKARSQEHADVFHCITYGFITNLDLTSSIAKVIRKRCAKCKFRINEESQTCFNDGCPNQGQLLQATEGFDLLVDISDHTGTLQSCNLAGTVAEKTLGCKTEEFLCLSEPQRTTLQWKFLLERCKIYLKVSPSARSRSGMRGSILSCALADPVEVKQSLASLVFYIYLIGFLVQSSVRNAYIKTQQGTVGSDPVILATAGYDHTVRFWQAHSGICTRTVQHQDSQVNSLEVTPDRSMIAAAGYQHIRMYDLNSNNPNPVINYDGVSKNITSVGFHEDGRWMYTGGEDCMARIWDLRSRNLQCQRIFQVNAPINCVCLHPNQAELIVGDQSGVIHIWDLKTDHNEQLIPEPDVSVNSVHIDPDASYMAAVNSSGNCYVWNLAGGIGDEVTQLIPKTKIPAHKRYSLRCKFSPDSTLLATCSADQTCKIWRTSNFSLMTELSIKSNNPGETSRGWMWDCAFSGDSQYIVTASSDNLARLWCVETGEIKREYSGHQKAVVCLAFNDSVLG</sequence>
<evidence type="ECO:0000256" key="9">
    <source>
        <dbReference type="ARBA" id="ARBA00023228"/>
    </source>
</evidence>
<dbReference type="InterPro" id="IPR037588">
    <property type="entry name" value="MLST8"/>
</dbReference>
<dbReference type="PROSITE" id="PS50294">
    <property type="entry name" value="WD_REPEATS_REGION"/>
    <property type="match status" value="1"/>
</dbReference>
<dbReference type="GO" id="GO:0032956">
    <property type="term" value="P:regulation of actin cytoskeleton organization"/>
    <property type="evidence" value="ECO:0007669"/>
    <property type="project" value="TreeGrafter"/>
</dbReference>
<dbReference type="Gene3D" id="2.130.10.10">
    <property type="entry name" value="YVTN repeat-like/Quinoprotein amine dehydrogenase"/>
    <property type="match status" value="1"/>
</dbReference>
<dbReference type="CDD" id="cd00200">
    <property type="entry name" value="WD40"/>
    <property type="match status" value="1"/>
</dbReference>
<accession>A0AA88TD08</accession>
<gene>
    <name evidence="13" type="ORF">Q8A67_020669</name>
</gene>
<feature type="repeat" description="WD" evidence="10">
    <location>
        <begin position="799"/>
        <end position="829"/>
    </location>
</feature>
<evidence type="ECO:0000256" key="4">
    <source>
        <dbReference type="ARBA" id="ARBA00018867"/>
    </source>
</evidence>
<evidence type="ECO:0000256" key="8">
    <source>
        <dbReference type="ARBA" id="ARBA00023136"/>
    </source>
</evidence>
<comment type="caution">
    <text evidence="13">The sequence shown here is derived from an EMBL/GenBank/DDBJ whole genome shotgun (WGS) entry which is preliminary data.</text>
</comment>
<keyword evidence="5 11" id="KW-0963">Cytoplasm</keyword>
<dbReference type="Pfam" id="PF00400">
    <property type="entry name" value="WD40"/>
    <property type="match status" value="5"/>
</dbReference>
<evidence type="ECO:0000256" key="6">
    <source>
        <dbReference type="ARBA" id="ARBA00022574"/>
    </source>
</evidence>
<feature type="repeat" description="WD" evidence="10">
    <location>
        <begin position="603"/>
        <end position="644"/>
    </location>
</feature>
<dbReference type="FunFam" id="2.130.10.10:FF:000086">
    <property type="entry name" value="target of rapamycin complex subunit LST8"/>
    <property type="match status" value="1"/>
</dbReference>
<dbReference type="InterPro" id="IPR012340">
    <property type="entry name" value="NA-bd_OB-fold"/>
</dbReference>
<evidence type="ECO:0000313" key="13">
    <source>
        <dbReference type="EMBL" id="KAK2876573.1"/>
    </source>
</evidence>
<name>A0AA88TD08_9TELE</name>
<dbReference type="GO" id="GO:0031931">
    <property type="term" value="C:TORC1 complex"/>
    <property type="evidence" value="ECO:0007669"/>
    <property type="project" value="UniProtKB-UniRule"/>
</dbReference>
<dbReference type="PANTHER" id="PTHR19842">
    <property type="entry name" value="G BETA-LIKE PROTEIN GBL"/>
    <property type="match status" value="1"/>
</dbReference>
<dbReference type="PROSITE" id="PS00678">
    <property type="entry name" value="WD_REPEATS_1"/>
    <property type="match status" value="1"/>
</dbReference>
<evidence type="ECO:0000256" key="5">
    <source>
        <dbReference type="ARBA" id="ARBA00022490"/>
    </source>
</evidence>
<dbReference type="FunFam" id="2.40.50.140:FF:000171">
    <property type="entry name" value="meiosis-specific with OB domain-containing protein isoform X1"/>
    <property type="match status" value="1"/>
</dbReference>
<dbReference type="SMART" id="SM00320">
    <property type="entry name" value="WD40"/>
    <property type="match status" value="7"/>
</dbReference>
<evidence type="ECO:0000256" key="7">
    <source>
        <dbReference type="ARBA" id="ARBA00022737"/>
    </source>
</evidence>
<dbReference type="Proteomes" id="UP001187343">
    <property type="component" value="Unassembled WGS sequence"/>
</dbReference>
<comment type="subunit">
    <text evidence="11">Part of TORC1 complex. Part of the TORC2 complex.</text>
</comment>
<dbReference type="InterPro" id="IPR019775">
    <property type="entry name" value="WD40_repeat_CS"/>
</dbReference>
<keyword evidence="7 11" id="KW-0677">Repeat</keyword>
<dbReference type="FunFam" id="2.40.50.140:FF:000527">
    <property type="entry name" value="Methionine sulfoxide reductase B1b"/>
    <property type="match status" value="1"/>
</dbReference>
<comment type="function">
    <text evidence="11">Subunit of TORC1 and TORC2, which regulate cell growth and survival in response to nutrient and hormonal signals.</text>
</comment>
<protein>
    <recommendedName>
        <fullName evidence="4 11">Target of rapamycin complex subunit lst8</fullName>
        <shortName evidence="11">TORC subunit lst8</shortName>
    </recommendedName>
</protein>
<proteinExistence type="inferred from homology"/>